<sequence>MLSDPPELRQDALLLRLGNGVELTVHYASPTAYSLRWKTADGQQLGIDTAPGHRSIETGPHHLHQPDGRVTDDPLTRPGQPPWDNLQAVIGALLDDPLLTALT</sequence>
<evidence type="ECO:0000313" key="2">
    <source>
        <dbReference type="EMBL" id="MBD8502831.1"/>
    </source>
</evidence>
<dbReference type="EMBL" id="JACYTO010000001">
    <property type="protein sequence ID" value="MBD8502831.1"/>
    <property type="molecule type" value="Genomic_DNA"/>
</dbReference>
<keyword evidence="3" id="KW-1185">Reference proteome</keyword>
<dbReference type="InterPro" id="IPR045397">
    <property type="entry name" value="TumE-like"/>
</dbReference>
<comment type="caution">
    <text evidence="2">The sequence shown here is derived from an EMBL/GenBank/DDBJ whole genome shotgun (WGS) entry which is preliminary data.</text>
</comment>
<name>A0ABR9B8Z3_9RHOO</name>
<feature type="compositionally biased region" description="Basic and acidic residues" evidence="1">
    <location>
        <begin position="54"/>
        <end position="75"/>
    </location>
</feature>
<dbReference type="Proteomes" id="UP000603602">
    <property type="component" value="Unassembled WGS sequence"/>
</dbReference>
<gene>
    <name evidence="2" type="ORF">IFO67_08040</name>
</gene>
<dbReference type="Pfam" id="PF20126">
    <property type="entry name" value="TumE"/>
    <property type="match status" value="1"/>
</dbReference>
<organism evidence="2 3">
    <name type="scientific">Thauera sedimentorum</name>
    <dbReference type="NCBI Taxonomy" id="2767595"/>
    <lineage>
        <taxon>Bacteria</taxon>
        <taxon>Pseudomonadati</taxon>
        <taxon>Pseudomonadota</taxon>
        <taxon>Betaproteobacteria</taxon>
        <taxon>Rhodocyclales</taxon>
        <taxon>Zoogloeaceae</taxon>
        <taxon>Thauera</taxon>
    </lineage>
</organism>
<protein>
    <submittedName>
        <fullName evidence="2">Uncharacterized protein</fullName>
    </submittedName>
</protein>
<evidence type="ECO:0000256" key="1">
    <source>
        <dbReference type="SAM" id="MobiDB-lite"/>
    </source>
</evidence>
<reference evidence="3" key="1">
    <citation type="submission" date="2023-07" db="EMBL/GenBank/DDBJ databases">
        <title>Thauera sp. CAU 1555 isolated from sand of Yaerae Beach.</title>
        <authorList>
            <person name="Kim W."/>
        </authorList>
    </citation>
    <scope>NUCLEOTIDE SEQUENCE [LARGE SCALE GENOMIC DNA]</scope>
    <source>
        <strain evidence="3">CAU 1555</strain>
    </source>
</reference>
<evidence type="ECO:0000313" key="3">
    <source>
        <dbReference type="Proteomes" id="UP000603602"/>
    </source>
</evidence>
<proteinExistence type="predicted"/>
<feature type="region of interest" description="Disordered" evidence="1">
    <location>
        <begin position="47"/>
        <end position="78"/>
    </location>
</feature>
<accession>A0ABR9B8Z3</accession>